<dbReference type="Proteomes" id="UP000245506">
    <property type="component" value="Unassembled WGS sequence"/>
</dbReference>
<evidence type="ECO:0000313" key="7">
    <source>
        <dbReference type="Proteomes" id="UP000245506"/>
    </source>
</evidence>
<keyword evidence="4" id="KW-1133">Transmembrane helix</keyword>
<evidence type="ECO:0000256" key="1">
    <source>
        <dbReference type="ARBA" id="ARBA00004167"/>
    </source>
</evidence>
<dbReference type="InterPro" id="IPR023353">
    <property type="entry name" value="LemA-like_dom_sf"/>
</dbReference>
<dbReference type="AlphaFoldDB" id="A0A317C9Y5"/>
<evidence type="ECO:0000256" key="4">
    <source>
        <dbReference type="ARBA" id="ARBA00022989"/>
    </source>
</evidence>
<dbReference type="InterPro" id="IPR007156">
    <property type="entry name" value="MamQ_LemA"/>
</dbReference>
<keyword evidence="3" id="KW-0812">Transmembrane</keyword>
<name>A0A317C9Y5_9GAMM</name>
<dbReference type="PANTHER" id="PTHR34478:SF1">
    <property type="entry name" value="PROTEIN LEMA"/>
    <property type="match status" value="1"/>
</dbReference>
<comment type="subcellular location">
    <subcellularLocation>
        <location evidence="1">Membrane</location>
        <topology evidence="1">Single-pass membrane protein</topology>
    </subcellularLocation>
</comment>
<gene>
    <name evidence="6" type="ORF">DKT75_13685</name>
</gene>
<dbReference type="GO" id="GO:0016020">
    <property type="term" value="C:membrane"/>
    <property type="evidence" value="ECO:0007669"/>
    <property type="project" value="UniProtKB-SubCell"/>
</dbReference>
<evidence type="ECO:0000256" key="3">
    <source>
        <dbReference type="ARBA" id="ARBA00022692"/>
    </source>
</evidence>
<dbReference type="Pfam" id="PF04011">
    <property type="entry name" value="LemA"/>
    <property type="match status" value="1"/>
</dbReference>
<dbReference type="RefSeq" id="WP_109824003.1">
    <property type="nucleotide sequence ID" value="NZ_QGKL01000037.1"/>
</dbReference>
<organism evidence="6 7">
    <name type="scientific">Leucothrix arctica</name>
    <dbReference type="NCBI Taxonomy" id="1481894"/>
    <lineage>
        <taxon>Bacteria</taxon>
        <taxon>Pseudomonadati</taxon>
        <taxon>Pseudomonadota</taxon>
        <taxon>Gammaproteobacteria</taxon>
        <taxon>Thiotrichales</taxon>
        <taxon>Thiotrichaceae</taxon>
        <taxon>Leucothrix</taxon>
    </lineage>
</organism>
<sequence length="191" mass="21742">MNIGLIIFTSLIVAPFAWGIAIYNQLVTLKNNAKKSWSNIDILLKQRNSELPKLIDTCKQHMDYEQETLVRVIAARKNAEAALQSGDIQQLSSAEHSLENSLINLFSVVEDYPELKASDAFLRLQTRITSLEDSISDRREFYNESAATMNTRREQFPDNIVANIFNFEAFQLMEFQLSELNDVSVADAFKS</sequence>
<keyword evidence="7" id="KW-1185">Reference proteome</keyword>
<dbReference type="PANTHER" id="PTHR34478">
    <property type="entry name" value="PROTEIN LEMA"/>
    <property type="match status" value="1"/>
</dbReference>
<dbReference type="OrthoDB" id="9804152at2"/>
<proteinExistence type="inferred from homology"/>
<protein>
    <submittedName>
        <fullName evidence="6">LemA family protein</fullName>
    </submittedName>
</protein>
<evidence type="ECO:0000256" key="5">
    <source>
        <dbReference type="ARBA" id="ARBA00023136"/>
    </source>
</evidence>
<keyword evidence="5" id="KW-0472">Membrane</keyword>
<evidence type="ECO:0000313" key="6">
    <source>
        <dbReference type="EMBL" id="PWQ94981.1"/>
    </source>
</evidence>
<dbReference type="Gene3D" id="1.20.1440.20">
    <property type="entry name" value="LemA-like domain"/>
    <property type="match status" value="1"/>
</dbReference>
<accession>A0A317C9Y5</accession>
<reference evidence="6 7" key="1">
    <citation type="submission" date="2018-05" db="EMBL/GenBank/DDBJ databases">
        <title>Leucothrix arctica sp. nov., isolated from Arctic seawater.</title>
        <authorList>
            <person name="Choi A."/>
            <person name="Baek K."/>
        </authorList>
    </citation>
    <scope>NUCLEOTIDE SEQUENCE [LARGE SCALE GENOMIC DNA]</scope>
    <source>
        <strain evidence="6 7">IMCC9719</strain>
    </source>
</reference>
<evidence type="ECO:0000256" key="2">
    <source>
        <dbReference type="ARBA" id="ARBA00008854"/>
    </source>
</evidence>
<dbReference type="EMBL" id="QGKL01000037">
    <property type="protein sequence ID" value="PWQ94981.1"/>
    <property type="molecule type" value="Genomic_DNA"/>
</dbReference>
<comment type="similarity">
    <text evidence="2">Belongs to the LemA family.</text>
</comment>
<comment type="caution">
    <text evidence="6">The sequence shown here is derived from an EMBL/GenBank/DDBJ whole genome shotgun (WGS) entry which is preliminary data.</text>
</comment>
<dbReference type="SUPFAM" id="SSF140478">
    <property type="entry name" value="LemA-like"/>
    <property type="match status" value="1"/>
</dbReference>